<dbReference type="InterPro" id="IPR036890">
    <property type="entry name" value="HATPase_C_sf"/>
</dbReference>
<reference evidence="11 12" key="1">
    <citation type="submission" date="2022-08" db="EMBL/GenBank/DDBJ databases">
        <title>Genome Sequence of the sulphate-reducing bacterium, Pseudodesulfovibrio sp. SYK.</title>
        <authorList>
            <person name="Kondo R."/>
            <person name="Kataoka T."/>
        </authorList>
    </citation>
    <scope>NUCLEOTIDE SEQUENCE [LARGE SCALE GENOMIC DNA]</scope>
    <source>
        <strain evidence="11 12">SYK</strain>
    </source>
</reference>
<dbReference type="EC" id="2.7.13.3" evidence="2"/>
<dbReference type="Pfam" id="PF13426">
    <property type="entry name" value="PAS_9"/>
    <property type="match status" value="1"/>
</dbReference>
<keyword evidence="7" id="KW-0902">Two-component regulatory system</keyword>
<dbReference type="Proteomes" id="UP001317742">
    <property type="component" value="Chromosome"/>
</dbReference>
<dbReference type="EMBL" id="AP026709">
    <property type="protein sequence ID" value="BDQ38536.1"/>
    <property type="molecule type" value="Genomic_DNA"/>
</dbReference>
<dbReference type="InterPro" id="IPR005467">
    <property type="entry name" value="His_kinase_dom"/>
</dbReference>
<dbReference type="InterPro" id="IPR003594">
    <property type="entry name" value="HATPase_dom"/>
</dbReference>
<evidence type="ECO:0000256" key="3">
    <source>
        <dbReference type="ARBA" id="ARBA00022679"/>
    </source>
</evidence>
<keyword evidence="12" id="KW-1185">Reference proteome</keyword>
<dbReference type="NCBIfam" id="TIGR00229">
    <property type="entry name" value="sensory_box"/>
    <property type="match status" value="1"/>
</dbReference>
<dbReference type="SUPFAM" id="SSF55785">
    <property type="entry name" value="PYP-like sensor domain (PAS domain)"/>
    <property type="match status" value="1"/>
</dbReference>
<evidence type="ECO:0000256" key="6">
    <source>
        <dbReference type="ARBA" id="ARBA00022840"/>
    </source>
</evidence>
<accession>A0ABN6S8Q3</accession>
<evidence type="ECO:0000313" key="12">
    <source>
        <dbReference type="Proteomes" id="UP001317742"/>
    </source>
</evidence>
<dbReference type="Gene3D" id="1.10.287.130">
    <property type="match status" value="1"/>
</dbReference>
<comment type="catalytic activity">
    <reaction evidence="1">
        <text>ATP + protein L-histidine = ADP + protein N-phospho-L-histidine.</text>
        <dbReference type="EC" id="2.7.13.3"/>
    </reaction>
</comment>
<keyword evidence="8" id="KW-0812">Transmembrane</keyword>
<dbReference type="PROSITE" id="PS50109">
    <property type="entry name" value="HIS_KIN"/>
    <property type="match status" value="1"/>
</dbReference>
<proteinExistence type="predicted"/>
<evidence type="ECO:0000256" key="2">
    <source>
        <dbReference type="ARBA" id="ARBA00012438"/>
    </source>
</evidence>
<evidence type="ECO:0000256" key="5">
    <source>
        <dbReference type="ARBA" id="ARBA00022777"/>
    </source>
</evidence>
<organism evidence="11 12">
    <name type="scientific">Pseudodesulfovibrio nedwellii</name>
    <dbReference type="NCBI Taxonomy" id="2973072"/>
    <lineage>
        <taxon>Bacteria</taxon>
        <taxon>Pseudomonadati</taxon>
        <taxon>Thermodesulfobacteriota</taxon>
        <taxon>Desulfovibrionia</taxon>
        <taxon>Desulfovibrionales</taxon>
        <taxon>Desulfovibrionaceae</taxon>
    </lineage>
</organism>
<protein>
    <recommendedName>
        <fullName evidence="2">histidine kinase</fullName>
        <ecNumber evidence="2">2.7.13.3</ecNumber>
    </recommendedName>
</protein>
<dbReference type="CDD" id="cd00130">
    <property type="entry name" value="PAS"/>
    <property type="match status" value="1"/>
</dbReference>
<dbReference type="SUPFAM" id="SSF55874">
    <property type="entry name" value="ATPase domain of HSP90 chaperone/DNA topoisomerase II/histidine kinase"/>
    <property type="match status" value="1"/>
</dbReference>
<keyword evidence="8" id="KW-0472">Membrane</keyword>
<evidence type="ECO:0000256" key="8">
    <source>
        <dbReference type="SAM" id="Phobius"/>
    </source>
</evidence>
<dbReference type="PRINTS" id="PR00344">
    <property type="entry name" value="BCTRLSENSOR"/>
</dbReference>
<evidence type="ECO:0000256" key="4">
    <source>
        <dbReference type="ARBA" id="ARBA00022741"/>
    </source>
</evidence>
<dbReference type="RefSeq" id="WP_281761032.1">
    <property type="nucleotide sequence ID" value="NZ_AP026709.1"/>
</dbReference>
<evidence type="ECO:0000256" key="7">
    <source>
        <dbReference type="ARBA" id="ARBA00023012"/>
    </source>
</evidence>
<evidence type="ECO:0000256" key="1">
    <source>
        <dbReference type="ARBA" id="ARBA00000085"/>
    </source>
</evidence>
<keyword evidence="6" id="KW-0067">ATP-binding</keyword>
<keyword evidence="4" id="KW-0547">Nucleotide-binding</keyword>
<dbReference type="Gene3D" id="3.30.450.20">
    <property type="entry name" value="PAS domain"/>
    <property type="match status" value="1"/>
</dbReference>
<dbReference type="InterPro" id="IPR035965">
    <property type="entry name" value="PAS-like_dom_sf"/>
</dbReference>
<dbReference type="PANTHER" id="PTHR43065">
    <property type="entry name" value="SENSOR HISTIDINE KINASE"/>
    <property type="match status" value="1"/>
</dbReference>
<keyword evidence="8" id="KW-1133">Transmembrane helix</keyword>
<evidence type="ECO:0000259" key="9">
    <source>
        <dbReference type="PROSITE" id="PS50109"/>
    </source>
</evidence>
<feature type="domain" description="Histidine kinase" evidence="9">
    <location>
        <begin position="456"/>
        <end position="711"/>
    </location>
</feature>
<evidence type="ECO:0000259" key="10">
    <source>
        <dbReference type="PROSITE" id="PS50112"/>
    </source>
</evidence>
<name>A0ABN6S8Q3_9BACT</name>
<dbReference type="PROSITE" id="PS50112">
    <property type="entry name" value="PAS"/>
    <property type="match status" value="1"/>
</dbReference>
<dbReference type="InterPro" id="IPR004358">
    <property type="entry name" value="Sig_transdc_His_kin-like_C"/>
</dbReference>
<dbReference type="Gene3D" id="3.30.565.10">
    <property type="entry name" value="Histidine kinase-like ATPase, C-terminal domain"/>
    <property type="match status" value="1"/>
</dbReference>
<feature type="transmembrane region" description="Helical" evidence="8">
    <location>
        <begin position="285"/>
        <end position="305"/>
    </location>
</feature>
<evidence type="ECO:0000313" key="11">
    <source>
        <dbReference type="EMBL" id="BDQ38536.1"/>
    </source>
</evidence>
<feature type="domain" description="PAS" evidence="10">
    <location>
        <begin position="321"/>
        <end position="367"/>
    </location>
</feature>
<dbReference type="PANTHER" id="PTHR43065:SF46">
    <property type="entry name" value="C4-DICARBOXYLATE TRANSPORT SENSOR PROTEIN DCTB"/>
    <property type="match status" value="1"/>
</dbReference>
<gene>
    <name evidence="11" type="ORF">SYK_28960</name>
</gene>
<feature type="transmembrane region" description="Helical" evidence="8">
    <location>
        <begin position="6"/>
        <end position="26"/>
    </location>
</feature>
<keyword evidence="5" id="KW-0418">Kinase</keyword>
<dbReference type="SMART" id="SM00387">
    <property type="entry name" value="HATPase_c"/>
    <property type="match status" value="1"/>
</dbReference>
<dbReference type="InterPro" id="IPR000014">
    <property type="entry name" value="PAS"/>
</dbReference>
<keyword evidence="3" id="KW-0808">Transferase</keyword>
<sequence length="717" mass="80988">MYLSTRFITGIVVFVLMLFSLTAMVYQQSHKTLKDRVEHDGMLVANFISNNIHNNFTFIEEDLKLFLISTIKDTPMYSQPLKEIFTKSLLTRRFIQFFETEYGYRLYEKVTIFDNMGNVIVSTDETTDGISQKIKLQEKIDEETGLTLMQNINGQQKLSLAIKIRNAHKDVVGVIQAVCSVASLVRGGGMNLKNMNARQIDLLTQNGTMLYSTALHTPFMQFPDRLLLEKILRGERTFVRTNANGIKELIIALPHSHLSSEKFDKVLLLYLDYNTLFQPVLQLRIWIGVGAFALILIAAVFFILVRNITIREANASALVKNEKLLQSILTGIEALVIFVDKKTHTITWANSMSNELLGIPAEEIVGEKCYKYICHCEKSKQEHECPAGDKKTLHTEFTLQKRNHTIIPIMKTVLNAQINDRPHYIAIIFDITRRKTVERQLVQAQKLESVGNLAAGIAHEINTPSQYISENLRFINTAMNSLRHFYDIFQRFSLKEGDLAHAEIVEQLKRHGENTDMDYLLEEVPQALSQSLEGIQNITDIVQAMKRFAHPGNRKKMMADINESLKKTSIVCRNEWKYHAELVYDLDETLPMVECRINDINQVFLNLIVNAAHAVSTKLKGTKGKGTITLTTLQENDDVIIAVKDTGTGIPAPLLDRIFDPFFTTKEVGTGTGQGLAISYSIIKEGHDGTITVDSDEGIGTKFTLRLPIKAQGDSDG</sequence>
<dbReference type="Pfam" id="PF02518">
    <property type="entry name" value="HATPase_c"/>
    <property type="match status" value="1"/>
</dbReference>